<evidence type="ECO:0000256" key="3">
    <source>
        <dbReference type="ARBA" id="ARBA00007161"/>
    </source>
</evidence>
<feature type="domain" description="Band 7" evidence="7">
    <location>
        <begin position="27"/>
        <end position="194"/>
    </location>
</feature>
<dbReference type="Gene3D" id="3.30.479.30">
    <property type="entry name" value="Band 7 domain"/>
    <property type="match status" value="1"/>
</dbReference>
<gene>
    <name evidence="8" type="ORF">SAMN05428964_103458</name>
</gene>
<dbReference type="Pfam" id="PF15975">
    <property type="entry name" value="Flot"/>
    <property type="match status" value="1"/>
</dbReference>
<dbReference type="AlphaFoldDB" id="A0A285THC3"/>
<feature type="region of interest" description="Disordered" evidence="6">
    <location>
        <begin position="529"/>
        <end position="555"/>
    </location>
</feature>
<keyword evidence="5" id="KW-0472">Membrane</keyword>
<proteinExistence type="inferred from homology"/>
<evidence type="ECO:0000313" key="8">
    <source>
        <dbReference type="EMBL" id="SOC21642.1"/>
    </source>
</evidence>
<evidence type="ECO:0000256" key="6">
    <source>
        <dbReference type="SAM" id="MobiDB-lite"/>
    </source>
</evidence>
<dbReference type="EMBL" id="OBMM01000003">
    <property type="protein sequence ID" value="SOC21642.1"/>
    <property type="molecule type" value="Genomic_DNA"/>
</dbReference>
<organism evidence="8 9">
    <name type="scientific">Thalassospira xiamenensis</name>
    <dbReference type="NCBI Taxonomy" id="220697"/>
    <lineage>
        <taxon>Bacteria</taxon>
        <taxon>Pseudomonadati</taxon>
        <taxon>Pseudomonadota</taxon>
        <taxon>Alphaproteobacteria</taxon>
        <taxon>Rhodospirillales</taxon>
        <taxon>Thalassospiraceae</taxon>
        <taxon>Thalassospira</taxon>
    </lineage>
</organism>
<evidence type="ECO:0000256" key="5">
    <source>
        <dbReference type="ARBA" id="ARBA00023136"/>
    </source>
</evidence>
<dbReference type="InterPro" id="IPR031905">
    <property type="entry name" value="Flotillin_C"/>
</dbReference>
<name>A0A285THC3_9PROT</name>
<dbReference type="InterPro" id="IPR036013">
    <property type="entry name" value="Band_7/SPFH_dom_sf"/>
</dbReference>
<protein>
    <submittedName>
        <fullName evidence="8">Uncharacterized membrane protein YqiK, contains Band7/PHB/SPFH domain</fullName>
    </submittedName>
</protein>
<reference evidence="8 9" key="1">
    <citation type="submission" date="2017-08" db="EMBL/GenBank/DDBJ databases">
        <authorList>
            <person name="de Groot N.N."/>
        </authorList>
    </citation>
    <scope>NUCLEOTIDE SEQUENCE [LARGE SCALE GENOMIC DNA]</scope>
    <source>
        <strain evidence="8 9">USBA 78</strain>
    </source>
</reference>
<evidence type="ECO:0000256" key="1">
    <source>
        <dbReference type="ARBA" id="ARBA00004167"/>
    </source>
</evidence>
<comment type="subcellular location">
    <subcellularLocation>
        <location evidence="2">Cell membrane</location>
    </subcellularLocation>
    <subcellularLocation>
        <location evidence="1">Membrane</location>
        <topology evidence="1">Single-pass membrane protein</topology>
    </subcellularLocation>
</comment>
<dbReference type="GO" id="GO:0005886">
    <property type="term" value="C:plasma membrane"/>
    <property type="evidence" value="ECO:0007669"/>
    <property type="project" value="UniProtKB-SubCell"/>
</dbReference>
<dbReference type="InterPro" id="IPR027705">
    <property type="entry name" value="Flotillin_fam"/>
</dbReference>
<sequence>MIEIIINVAVLLVIAAVTLGAMGFVFARLYKRSTKEQAFIRTGLGGEKVILDGGAVVLPVFHAMTPVSLKTRKLIVNRDKTNALITLDSMRADVSVEFYVRVKADKENILVAATTLGLATNDVGAIQDLVDGKFVDALRSVASKMTLEELHRKREEFVQNVQNTLSLELGKNGLELEGASLIQLDQTDAQYLNEGNSFDAAGLKKLSEITQGKRQERNNIERTTEVAIKRQDVDAKKSTLDMQLEAEIAEAAQEREVENTRALQRAEIAARKAETDQSARQAEIKSGQAIKIAEIEAQENLALKQQRTDVSVANASKEVSLSRKEAAEAEASAVKAQEAIETARTVEVAEREKAVNLVKAEEQAQAALIQARAEADAENVRTDAMMRRFQAEADGKRALIEAENVMSEGVRQLHIIRSLHAALPEIIAQSVKPMEKIDSINIAQIGGLDGLVGGGSGAQGVSSASSGSLPEQIVNSALRFQACNPLLNKLLSQAGISSMSAQGLSETLGANITGEAFDAVIEKAKEATASLEAEASNDDGSVTDAVVTEDNTTAA</sequence>
<dbReference type="CDD" id="cd03399">
    <property type="entry name" value="SPFH_flotillin"/>
    <property type="match status" value="1"/>
</dbReference>
<evidence type="ECO:0000256" key="4">
    <source>
        <dbReference type="ARBA" id="ARBA00022475"/>
    </source>
</evidence>
<dbReference type="PANTHER" id="PTHR13806">
    <property type="entry name" value="FLOTILLIN-RELATED"/>
    <property type="match status" value="1"/>
</dbReference>
<dbReference type="InterPro" id="IPR001107">
    <property type="entry name" value="Band_7"/>
</dbReference>
<keyword evidence="4" id="KW-1003">Cell membrane</keyword>
<dbReference type="SUPFAM" id="SSF117892">
    <property type="entry name" value="Band 7/SPFH domain"/>
    <property type="match status" value="1"/>
</dbReference>
<dbReference type="Proteomes" id="UP000219068">
    <property type="component" value="Unassembled WGS sequence"/>
</dbReference>
<evidence type="ECO:0000259" key="7">
    <source>
        <dbReference type="SMART" id="SM00244"/>
    </source>
</evidence>
<dbReference type="SMART" id="SM00244">
    <property type="entry name" value="PHB"/>
    <property type="match status" value="1"/>
</dbReference>
<evidence type="ECO:0000313" key="9">
    <source>
        <dbReference type="Proteomes" id="UP000219068"/>
    </source>
</evidence>
<evidence type="ECO:0000256" key="2">
    <source>
        <dbReference type="ARBA" id="ARBA00004236"/>
    </source>
</evidence>
<accession>A0A285THC3</accession>
<dbReference type="RefSeq" id="WP_097052239.1">
    <property type="nucleotide sequence ID" value="NZ_OBMM01000003.1"/>
</dbReference>
<dbReference type="Pfam" id="PF01145">
    <property type="entry name" value="Band_7"/>
    <property type="match status" value="1"/>
</dbReference>
<comment type="similarity">
    <text evidence="3">Belongs to the band 7/mec-2 family. Flotillin subfamily.</text>
</comment>
<dbReference type="PANTHER" id="PTHR13806:SF31">
    <property type="entry name" value="FLOTILLIN-LIKE PROTEIN 1-RELATED"/>
    <property type="match status" value="1"/>
</dbReference>